<name>F3ZPI1_9BACE</name>
<dbReference type="Pfam" id="PF16109">
    <property type="entry name" value="DUF4827"/>
    <property type="match status" value="1"/>
</dbReference>
<dbReference type="EMBL" id="CM001167">
    <property type="protein sequence ID" value="EGJ70340.1"/>
    <property type="molecule type" value="Genomic_DNA"/>
</dbReference>
<keyword evidence="3" id="KW-1185">Reference proteome</keyword>
<protein>
    <recommendedName>
        <fullName evidence="4">DUF4827 domain-containing protein</fullName>
    </recommendedName>
</protein>
<accession>F3ZPI1</accession>
<feature type="signal peptide" evidence="1">
    <location>
        <begin position="1"/>
        <end position="22"/>
    </location>
</feature>
<dbReference type="AlphaFoldDB" id="F3ZPI1"/>
<evidence type="ECO:0000313" key="2">
    <source>
        <dbReference type="EMBL" id="EGJ70340.1"/>
    </source>
</evidence>
<dbReference type="HOGENOM" id="CLU_114525_0_0_10"/>
<reference evidence="2 3" key="1">
    <citation type="journal article" date="2011" name="Stand. Genomic Sci.">
        <title>Non-contiguous finished genome sequence of Bacteroides coprosuis type strain (PC139).</title>
        <authorList>
            <person name="Land M."/>
            <person name="Held B."/>
            <person name="Gronow S."/>
            <person name="Abt B."/>
            <person name="Lucas S."/>
            <person name="Del Rio T.G."/>
            <person name="Nolan M."/>
            <person name="Tice H."/>
            <person name="Cheng J.F."/>
            <person name="Pitluck S."/>
            <person name="Liolios K."/>
            <person name="Pagani I."/>
            <person name="Ivanova N."/>
            <person name="Mavromatis K."/>
            <person name="Mikhailova N."/>
            <person name="Pati A."/>
            <person name="Tapia R."/>
            <person name="Han C."/>
            <person name="Goodwin L."/>
            <person name="Chen A."/>
            <person name="Palaniappan K."/>
            <person name="Hauser L."/>
            <person name="Brambilla E.M."/>
            <person name="Rohde M."/>
            <person name="Goker M."/>
            <person name="Detter J.C."/>
            <person name="Woyke T."/>
            <person name="Bristow J."/>
            <person name="Eisen J.A."/>
            <person name="Markowitz V."/>
            <person name="Hugenholtz P."/>
            <person name="Kyrpides N.C."/>
            <person name="Klenk H.P."/>
            <person name="Lapidus A."/>
        </authorList>
    </citation>
    <scope>NUCLEOTIDE SEQUENCE [LARGE SCALE GENOMIC DNA]</scope>
    <source>
        <strain evidence="2 3">DSM 18011</strain>
    </source>
</reference>
<sequence>MKKTVLAILSFFSLLLVFQSCSKSVTYADKLADEKKAIDRYIKKNNIKVISFNQFVENDSVTHIDKNEYVELQTGLYMQIVERGSENPVDTFANRDEITIRFSEYSIMDGYFTAVGNLDMTDFVDAFIYTISNNNTIKGEFVDRGNMIEIYGTKTVPSGWLIPLKYLRYNARVNLIVSSKLGHMNSLQQVYPYAYEIRRLGLSKR</sequence>
<dbReference type="GO" id="GO:0003755">
    <property type="term" value="F:peptidyl-prolyl cis-trans isomerase activity"/>
    <property type="evidence" value="ECO:0007669"/>
    <property type="project" value="InterPro"/>
</dbReference>
<dbReference type="eggNOG" id="ENOG5032PII">
    <property type="taxonomic scope" value="Bacteria"/>
</dbReference>
<gene>
    <name evidence="2" type="ORF">Bcop_0121</name>
</gene>
<organism evidence="2 3">
    <name type="scientific">Bacteroides coprosuis DSM 18011</name>
    <dbReference type="NCBI Taxonomy" id="679937"/>
    <lineage>
        <taxon>Bacteria</taxon>
        <taxon>Pseudomonadati</taxon>
        <taxon>Bacteroidota</taxon>
        <taxon>Bacteroidia</taxon>
        <taxon>Bacteroidales</taxon>
        <taxon>Bacteroidaceae</taxon>
        <taxon>Bacteroides</taxon>
    </lineage>
</organism>
<dbReference type="Proteomes" id="UP000018439">
    <property type="component" value="Chromosome"/>
</dbReference>
<dbReference type="InterPro" id="IPR032252">
    <property type="entry name" value="DUF4827"/>
</dbReference>
<evidence type="ECO:0000256" key="1">
    <source>
        <dbReference type="SAM" id="SignalP"/>
    </source>
</evidence>
<dbReference type="OrthoDB" id="1096383at2"/>
<dbReference type="Gene3D" id="3.10.50.40">
    <property type="match status" value="1"/>
</dbReference>
<proteinExistence type="predicted"/>
<dbReference type="STRING" id="679937.Bcop_0121"/>
<evidence type="ECO:0008006" key="4">
    <source>
        <dbReference type="Google" id="ProtNLM"/>
    </source>
</evidence>
<evidence type="ECO:0000313" key="3">
    <source>
        <dbReference type="Proteomes" id="UP000018439"/>
    </source>
</evidence>
<feature type="chain" id="PRO_5003303889" description="DUF4827 domain-containing protein" evidence="1">
    <location>
        <begin position="23"/>
        <end position="205"/>
    </location>
</feature>
<dbReference type="PROSITE" id="PS51257">
    <property type="entry name" value="PROKAR_LIPOPROTEIN"/>
    <property type="match status" value="1"/>
</dbReference>
<dbReference type="InterPro" id="IPR046357">
    <property type="entry name" value="PPIase_dom_sf"/>
</dbReference>
<keyword evidence="1" id="KW-0732">Signal</keyword>